<organism evidence="2 3">
    <name type="scientific">Nocardiopsis alba (strain ATCC BAA-2165 / BE74)</name>
    <dbReference type="NCBI Taxonomy" id="1205910"/>
    <lineage>
        <taxon>Bacteria</taxon>
        <taxon>Bacillati</taxon>
        <taxon>Actinomycetota</taxon>
        <taxon>Actinomycetes</taxon>
        <taxon>Streptosporangiales</taxon>
        <taxon>Nocardiopsidaceae</taxon>
        <taxon>Nocardiopsis</taxon>
    </lineage>
</organism>
<name>J7L786_NOCAA</name>
<reference evidence="2 3" key="1">
    <citation type="journal article" date="2012" name="J. Bacteriol.">
        <title>Whole-Genome Sequence of Nocardiopsis alba Strain ATCC BAA-2165, Associated with Honeybees.</title>
        <authorList>
            <person name="Qiao J."/>
            <person name="Chen L."/>
            <person name="Li Y."/>
            <person name="Wang J."/>
            <person name="Zhang W."/>
            <person name="Chen S."/>
        </authorList>
    </citation>
    <scope>NUCLEOTIDE SEQUENCE [LARGE SCALE GENOMIC DNA]</scope>
    <source>
        <strain evidence="3">ATCC BAA-2165 / BE74</strain>
    </source>
</reference>
<reference evidence="3" key="2">
    <citation type="submission" date="2012-08" db="EMBL/GenBank/DDBJ databases">
        <title>Whole-genome sequence of Nocardiopsis alba strain ATCC BAA-2165 associated with honeybees.</title>
        <authorList>
            <person name="Qiao J."/>
            <person name="Chen L."/>
            <person name="Li Y."/>
            <person name="Wang J."/>
            <person name="Zhang W."/>
            <person name="Chen S."/>
        </authorList>
    </citation>
    <scope>NUCLEOTIDE SEQUENCE [LARGE SCALE GENOMIC DNA]</scope>
    <source>
        <strain evidence="3">ATCC BAA-2165 / BE74</strain>
    </source>
</reference>
<dbReference type="KEGG" id="nal:B005_4398"/>
<feature type="region of interest" description="Disordered" evidence="1">
    <location>
        <begin position="43"/>
        <end position="62"/>
    </location>
</feature>
<dbReference type="HOGENOM" id="CLU_2899627_0_0_11"/>
<evidence type="ECO:0000256" key="1">
    <source>
        <dbReference type="SAM" id="MobiDB-lite"/>
    </source>
</evidence>
<accession>J7L786</accession>
<proteinExistence type="predicted"/>
<dbReference type="Proteomes" id="UP000003779">
    <property type="component" value="Chromosome"/>
</dbReference>
<evidence type="ECO:0000313" key="2">
    <source>
        <dbReference type="EMBL" id="AFR09508.1"/>
    </source>
</evidence>
<evidence type="ECO:0000313" key="3">
    <source>
        <dbReference type="Proteomes" id="UP000003779"/>
    </source>
</evidence>
<sequence>MGVSNVYLERRWLCTDLKVVRRSGWGILWSPWRFRLNRSRKSLEPNVNRRNDPPGAAPGSVR</sequence>
<feature type="compositionally biased region" description="Basic and acidic residues" evidence="1">
    <location>
        <begin position="43"/>
        <end position="52"/>
    </location>
</feature>
<gene>
    <name evidence="2" type="ordered locus">B005_4398</name>
</gene>
<dbReference type="EMBL" id="CP003788">
    <property type="protein sequence ID" value="AFR09508.1"/>
    <property type="molecule type" value="Genomic_DNA"/>
</dbReference>
<dbReference type="AlphaFoldDB" id="J7L786"/>
<protein>
    <submittedName>
        <fullName evidence="2">Uncharacterized protein</fullName>
    </submittedName>
</protein>